<protein>
    <submittedName>
        <fullName evidence="1">Uncharacterized protein</fullName>
    </submittedName>
</protein>
<name>A0A8H6HEE2_9AGAR</name>
<keyword evidence="2" id="KW-1185">Reference proteome</keyword>
<comment type="caution">
    <text evidence="1">The sequence shown here is derived from an EMBL/GenBank/DDBJ whole genome shotgun (WGS) entry which is preliminary data.</text>
</comment>
<gene>
    <name evidence="1" type="ORF">DFP72DRAFT_1077663</name>
</gene>
<dbReference type="Proteomes" id="UP000521943">
    <property type="component" value="Unassembled WGS sequence"/>
</dbReference>
<evidence type="ECO:0000313" key="2">
    <source>
        <dbReference type="Proteomes" id="UP000521943"/>
    </source>
</evidence>
<reference evidence="1 2" key="1">
    <citation type="submission" date="2020-07" db="EMBL/GenBank/DDBJ databases">
        <title>Comparative genomics of pyrophilous fungi reveals a link between fire events and developmental genes.</title>
        <authorList>
            <consortium name="DOE Joint Genome Institute"/>
            <person name="Steindorff A.S."/>
            <person name="Carver A."/>
            <person name="Calhoun S."/>
            <person name="Stillman K."/>
            <person name="Liu H."/>
            <person name="Lipzen A."/>
            <person name="Pangilinan J."/>
            <person name="Labutti K."/>
            <person name="Bruns T.D."/>
            <person name="Grigoriev I.V."/>
        </authorList>
    </citation>
    <scope>NUCLEOTIDE SEQUENCE [LARGE SCALE GENOMIC DNA]</scope>
    <source>
        <strain evidence="1 2">CBS 144469</strain>
    </source>
</reference>
<accession>A0A8H6HEE2</accession>
<organism evidence="1 2">
    <name type="scientific">Ephemerocybe angulata</name>
    <dbReference type="NCBI Taxonomy" id="980116"/>
    <lineage>
        <taxon>Eukaryota</taxon>
        <taxon>Fungi</taxon>
        <taxon>Dikarya</taxon>
        <taxon>Basidiomycota</taxon>
        <taxon>Agaricomycotina</taxon>
        <taxon>Agaricomycetes</taxon>
        <taxon>Agaricomycetidae</taxon>
        <taxon>Agaricales</taxon>
        <taxon>Agaricineae</taxon>
        <taxon>Psathyrellaceae</taxon>
        <taxon>Ephemerocybe</taxon>
    </lineage>
</organism>
<evidence type="ECO:0000313" key="1">
    <source>
        <dbReference type="EMBL" id="KAF6745349.1"/>
    </source>
</evidence>
<dbReference type="EMBL" id="JACGCI010000107">
    <property type="protein sequence ID" value="KAF6745349.1"/>
    <property type="molecule type" value="Genomic_DNA"/>
</dbReference>
<proteinExistence type="predicted"/>
<dbReference type="AlphaFoldDB" id="A0A8H6HEE2"/>
<sequence length="398" mass="43719">MLSLVVQKLPEIQWISDNPCSVPALPQRENILACLLQDERGLSIYCAEVLLPSKLLVAVTAIVSAALARPRGEIGSIFMSAQHPHRLFITGKSSQHVSALFSGNCMSICMVPSNLKGALHERRNYSRLGPGQWVDVFYSQTGRLGQKKVVRSVGFVVRQLSVSWRYRTLYVVPVFHGFPAGTPATPELVASLPFHSPPFLPYRLTAHPPGGAGAFASQTPHGCRSFYHQIELISVNIKQITVSQTGPSPAQLELFSSSLPNFTSHEAHKALSVYSDPSPASTWAKLIAGPWAGHVVRLGADANAQTCPAGSVLAIQQAHNIHRGHYERNIVVSRAFLRHRPVEGDRVSYHHGGKLCTGWITMLSISGRFEVTSETMSDKFYLREEELELSPTILYETP</sequence>